<dbReference type="SUPFAM" id="SSF54197">
    <property type="entry name" value="HIT-like"/>
    <property type="match status" value="1"/>
</dbReference>
<proteinExistence type="predicted"/>
<protein>
    <submittedName>
        <fullName evidence="3">Diadenosine 5',5'''-P1,P4-tetraphosphate phosphorylase 2</fullName>
    </submittedName>
</protein>
<comment type="caution">
    <text evidence="3">The sequence shown here is derived from an EMBL/GenBank/DDBJ whole genome shotgun (WGS) entry which is preliminary data.</text>
</comment>
<dbReference type="PANTHER" id="PTHR38420:SF1">
    <property type="entry name" value="PUTATIVE (AFU_ORTHOLOGUE AFUA_5G14690)-RELATED"/>
    <property type="match status" value="1"/>
</dbReference>
<dbReference type="AlphaFoldDB" id="A0A369K1W8"/>
<evidence type="ECO:0000259" key="1">
    <source>
        <dbReference type="Pfam" id="PF09830"/>
    </source>
</evidence>
<dbReference type="OrthoDB" id="10267950at2759"/>
<dbReference type="STRING" id="39966.A0A369K1W8"/>
<dbReference type="EMBL" id="LUEZ02000041">
    <property type="protein sequence ID" value="RDB24926.1"/>
    <property type="molecule type" value="Genomic_DNA"/>
</dbReference>
<accession>A0A369K1W8</accession>
<dbReference type="InterPro" id="IPR036265">
    <property type="entry name" value="HIT-like_sf"/>
</dbReference>
<evidence type="ECO:0000259" key="2">
    <source>
        <dbReference type="Pfam" id="PF19327"/>
    </source>
</evidence>
<reference evidence="3" key="1">
    <citation type="submission" date="2018-04" db="EMBL/GenBank/DDBJ databases">
        <title>Whole genome sequencing of Hypsizygus marmoreus.</title>
        <authorList>
            <person name="Choi I.-G."/>
            <person name="Min B."/>
            <person name="Kim J.-G."/>
            <person name="Kim S."/>
            <person name="Oh Y.-L."/>
            <person name="Kong W.-S."/>
            <person name="Park H."/>
            <person name="Jeong J."/>
            <person name="Song E.-S."/>
        </authorList>
    </citation>
    <scope>NUCLEOTIDE SEQUENCE [LARGE SCALE GENOMIC DNA]</scope>
    <source>
        <strain evidence="3">51987-8</strain>
    </source>
</reference>
<feature type="domain" description="ATP adenylyltransferase C-terminal" evidence="1">
    <location>
        <begin position="242"/>
        <end position="359"/>
    </location>
</feature>
<name>A0A369K1W8_HYPMA</name>
<dbReference type="GO" id="GO:0009117">
    <property type="term" value="P:nucleotide metabolic process"/>
    <property type="evidence" value="ECO:0007669"/>
    <property type="project" value="InterPro"/>
</dbReference>
<dbReference type="InterPro" id="IPR009163">
    <property type="entry name" value="Ap4A_phos1/2"/>
</dbReference>
<dbReference type="InParanoid" id="A0A369K1W8"/>
<dbReference type="Pfam" id="PF19327">
    <property type="entry name" value="Ap4A_phos_N"/>
    <property type="match status" value="1"/>
</dbReference>
<feature type="domain" description="Ap4A phosphorylase 1/2 N-terminal" evidence="2">
    <location>
        <begin position="38"/>
        <end position="215"/>
    </location>
</feature>
<dbReference type="PANTHER" id="PTHR38420">
    <property type="entry name" value="AP-4-A PHOSPHORYLASE II"/>
    <property type="match status" value="1"/>
</dbReference>
<dbReference type="Pfam" id="PF09830">
    <property type="entry name" value="ATP_transf"/>
    <property type="match status" value="1"/>
</dbReference>
<dbReference type="Gene3D" id="3.30.428.70">
    <property type="match status" value="1"/>
</dbReference>
<dbReference type="InterPro" id="IPR019200">
    <property type="entry name" value="ATP_adenylylTrfase_C"/>
</dbReference>
<organism evidence="3 4">
    <name type="scientific">Hypsizygus marmoreus</name>
    <name type="common">White beech mushroom</name>
    <name type="synonym">Agaricus marmoreus</name>
    <dbReference type="NCBI Taxonomy" id="39966"/>
    <lineage>
        <taxon>Eukaryota</taxon>
        <taxon>Fungi</taxon>
        <taxon>Dikarya</taxon>
        <taxon>Basidiomycota</taxon>
        <taxon>Agaricomycotina</taxon>
        <taxon>Agaricomycetes</taxon>
        <taxon>Agaricomycetidae</taxon>
        <taxon>Agaricales</taxon>
        <taxon>Tricholomatineae</taxon>
        <taxon>Lyophyllaceae</taxon>
        <taxon>Hypsizygus</taxon>
    </lineage>
</organism>
<keyword evidence="4" id="KW-1185">Reference proteome</keyword>
<dbReference type="Proteomes" id="UP000076154">
    <property type="component" value="Unassembled WGS sequence"/>
</dbReference>
<gene>
    <name evidence="3" type="primary">APA2</name>
    <name evidence="3" type="ORF">Hypma_007671</name>
</gene>
<dbReference type="InterPro" id="IPR043171">
    <property type="entry name" value="Ap4A_phos1/2-like"/>
</dbReference>
<sequence length="374" mass="41341">MKEKHHVFSLSPIPTGGLECGMASLCCAFRLICLLPTTMSPHDIIALISESFNKARNSGDLFFFPSTLTRHTDAGIEFEIKLCPALQKKPQLPTPDLEADPSAKADLTVPNEKKLVDPFTPPFNPNLHIGDLCDEDGEEYVVLLNKYALVAEHFLLVTKEFRSQSSPLMPSELVQAYLLLAAARKSGRNFFAFYNCGDNSGASQPHKHVQFIPVDEDGPPVEQLARAANLEVHDKPFSLTVLPYANHVYRFPSRLSSYNPDRLEYILSTAFLSLLDLGVSTIRHDPEYPAGRPSYNVLITLEHMHLIPRRRESYTIQQTGEALSVNALGFAGMVLVKSDEELEAVKKEGLGKILRSVGLESVHDIQVAGSSSEA</sequence>
<evidence type="ECO:0000313" key="4">
    <source>
        <dbReference type="Proteomes" id="UP000076154"/>
    </source>
</evidence>
<dbReference type="GO" id="GO:0005524">
    <property type="term" value="F:ATP binding"/>
    <property type="evidence" value="ECO:0007669"/>
    <property type="project" value="InterPro"/>
</dbReference>
<evidence type="ECO:0000313" key="3">
    <source>
        <dbReference type="EMBL" id="RDB24926.1"/>
    </source>
</evidence>
<dbReference type="InterPro" id="IPR045759">
    <property type="entry name" value="Ap4A_phos1/2_N"/>
</dbReference>
<dbReference type="GO" id="GO:0003877">
    <property type="term" value="F:ATP:ADP adenylyltransferase activity"/>
    <property type="evidence" value="ECO:0007669"/>
    <property type="project" value="InterPro"/>
</dbReference>